<protein>
    <submittedName>
        <fullName evidence="2">Uncharacterized protein</fullName>
    </submittedName>
</protein>
<dbReference type="AlphaFoldDB" id="A0A371H5K8"/>
<evidence type="ECO:0000313" key="2">
    <source>
        <dbReference type="EMBL" id="RDX98067.1"/>
    </source>
</evidence>
<feature type="compositionally biased region" description="Basic and acidic residues" evidence="1">
    <location>
        <begin position="31"/>
        <end position="46"/>
    </location>
</feature>
<feature type="non-terminal residue" evidence="2">
    <location>
        <position position="1"/>
    </location>
</feature>
<proteinExistence type="predicted"/>
<name>A0A371H5K8_MUCPR</name>
<dbReference type="Proteomes" id="UP000257109">
    <property type="component" value="Unassembled WGS sequence"/>
</dbReference>
<accession>A0A371H5K8</accession>
<feature type="region of interest" description="Disordered" evidence="1">
    <location>
        <begin position="1"/>
        <end position="46"/>
    </location>
</feature>
<evidence type="ECO:0000256" key="1">
    <source>
        <dbReference type="SAM" id="MobiDB-lite"/>
    </source>
</evidence>
<sequence>MRKRKRLIRPRKPKEKRVRKSKEKSKGVSGKRKETKKESVKEKNKRESFKDMLEDFKGLFPKDIPQESKEILNQVDKLLEKSWVRENKSSYVVPVILDPK</sequence>
<organism evidence="2 3">
    <name type="scientific">Mucuna pruriens</name>
    <name type="common">Velvet bean</name>
    <name type="synonym">Dolichos pruriens</name>
    <dbReference type="NCBI Taxonomy" id="157652"/>
    <lineage>
        <taxon>Eukaryota</taxon>
        <taxon>Viridiplantae</taxon>
        <taxon>Streptophyta</taxon>
        <taxon>Embryophyta</taxon>
        <taxon>Tracheophyta</taxon>
        <taxon>Spermatophyta</taxon>
        <taxon>Magnoliopsida</taxon>
        <taxon>eudicotyledons</taxon>
        <taxon>Gunneridae</taxon>
        <taxon>Pentapetalae</taxon>
        <taxon>rosids</taxon>
        <taxon>fabids</taxon>
        <taxon>Fabales</taxon>
        <taxon>Fabaceae</taxon>
        <taxon>Papilionoideae</taxon>
        <taxon>50 kb inversion clade</taxon>
        <taxon>NPAAA clade</taxon>
        <taxon>indigoferoid/millettioid clade</taxon>
        <taxon>Phaseoleae</taxon>
        <taxon>Mucuna</taxon>
    </lineage>
</organism>
<dbReference type="EMBL" id="QJKJ01003515">
    <property type="protein sequence ID" value="RDX98067.1"/>
    <property type="molecule type" value="Genomic_DNA"/>
</dbReference>
<evidence type="ECO:0000313" key="3">
    <source>
        <dbReference type="Proteomes" id="UP000257109"/>
    </source>
</evidence>
<gene>
    <name evidence="2" type="ORF">CR513_19067</name>
</gene>
<feature type="compositionally biased region" description="Basic residues" evidence="1">
    <location>
        <begin position="1"/>
        <end position="30"/>
    </location>
</feature>
<keyword evidence="3" id="KW-1185">Reference proteome</keyword>
<reference evidence="2" key="1">
    <citation type="submission" date="2018-05" db="EMBL/GenBank/DDBJ databases">
        <title>Draft genome of Mucuna pruriens seed.</title>
        <authorList>
            <person name="Nnadi N.E."/>
            <person name="Vos R."/>
            <person name="Hasami M.H."/>
            <person name="Devisetty U.K."/>
            <person name="Aguiy J.C."/>
        </authorList>
    </citation>
    <scope>NUCLEOTIDE SEQUENCE [LARGE SCALE GENOMIC DNA]</scope>
    <source>
        <strain evidence="2">JCA_2017</strain>
    </source>
</reference>
<comment type="caution">
    <text evidence="2">The sequence shown here is derived from an EMBL/GenBank/DDBJ whole genome shotgun (WGS) entry which is preliminary data.</text>
</comment>